<gene>
    <name evidence="2" type="ORF">C8J25_103353</name>
</gene>
<dbReference type="AlphaFoldDB" id="A0A2T5U806"/>
<comment type="caution">
    <text evidence="2">The sequence shown here is derived from an EMBL/GenBank/DDBJ whole genome shotgun (WGS) entry which is preliminary data.</text>
</comment>
<reference evidence="2 3" key="1">
    <citation type="submission" date="2018-04" db="EMBL/GenBank/DDBJ databases">
        <title>Genomic Encyclopedia of Type Strains, Phase III (KMG-III): the genomes of soil and plant-associated and newly described type strains.</title>
        <authorList>
            <person name="Whitman W."/>
        </authorList>
    </citation>
    <scope>NUCLEOTIDE SEQUENCE [LARGE SCALE GENOMIC DNA]</scope>
    <source>
        <strain evidence="2 3">MA-olki</strain>
    </source>
</reference>
<dbReference type="Proteomes" id="UP000244013">
    <property type="component" value="Unassembled WGS sequence"/>
</dbReference>
<feature type="region of interest" description="Disordered" evidence="1">
    <location>
        <begin position="38"/>
        <end position="64"/>
    </location>
</feature>
<dbReference type="EMBL" id="QAYE01000003">
    <property type="protein sequence ID" value="PTW47632.1"/>
    <property type="molecule type" value="Genomic_DNA"/>
</dbReference>
<name>A0A2T5U806_9SPHN</name>
<evidence type="ECO:0000313" key="3">
    <source>
        <dbReference type="Proteomes" id="UP000244013"/>
    </source>
</evidence>
<evidence type="ECO:0000313" key="2">
    <source>
        <dbReference type="EMBL" id="PTW47632.1"/>
    </source>
</evidence>
<evidence type="ECO:0000256" key="1">
    <source>
        <dbReference type="SAM" id="MobiDB-lite"/>
    </source>
</evidence>
<protein>
    <submittedName>
        <fullName evidence="2">Uncharacterized protein</fullName>
    </submittedName>
</protein>
<feature type="compositionally biased region" description="Polar residues" evidence="1">
    <location>
        <begin position="48"/>
        <end position="64"/>
    </location>
</feature>
<sequence>MFHFWIGRKPTGGIGIDLRWIVEHDAKEQRGTFLFITAPRQPDPAPTRNANSTASSLNSIDIIA</sequence>
<accession>A0A2T5U806</accession>
<organism evidence="2 3">
    <name type="scientific">Sphingomonas faeni</name>
    <dbReference type="NCBI Taxonomy" id="185950"/>
    <lineage>
        <taxon>Bacteria</taxon>
        <taxon>Pseudomonadati</taxon>
        <taxon>Pseudomonadota</taxon>
        <taxon>Alphaproteobacteria</taxon>
        <taxon>Sphingomonadales</taxon>
        <taxon>Sphingomonadaceae</taxon>
        <taxon>Sphingomonas</taxon>
    </lineage>
</organism>
<proteinExistence type="predicted"/>